<dbReference type="RefSeq" id="WP_095089930.1">
    <property type="nucleotide sequence ID" value="NZ_BMDM01000010.1"/>
</dbReference>
<feature type="compositionally biased region" description="Basic and acidic residues" evidence="1">
    <location>
        <begin position="140"/>
        <end position="156"/>
    </location>
</feature>
<dbReference type="EMBL" id="LT906462">
    <property type="protein sequence ID" value="SNV81335.1"/>
    <property type="molecule type" value="Genomic_DNA"/>
</dbReference>
<dbReference type="KEGG" id="sste:SAMEA4384403_2435"/>
<dbReference type="InterPro" id="IPR023393">
    <property type="entry name" value="START-like_dom_sf"/>
</dbReference>
<evidence type="ECO:0000256" key="1">
    <source>
        <dbReference type="SAM" id="MobiDB-lite"/>
    </source>
</evidence>
<feature type="region of interest" description="Disordered" evidence="1">
    <location>
        <begin position="137"/>
        <end position="156"/>
    </location>
</feature>
<organism evidence="2 3">
    <name type="scientific">Mammaliicoccus stepanovicii</name>
    <dbReference type="NCBI Taxonomy" id="643214"/>
    <lineage>
        <taxon>Bacteria</taxon>
        <taxon>Bacillati</taxon>
        <taxon>Bacillota</taxon>
        <taxon>Bacilli</taxon>
        <taxon>Bacillales</taxon>
        <taxon>Staphylococcaceae</taxon>
        <taxon>Mammaliicoccus</taxon>
    </lineage>
</organism>
<dbReference type="SUPFAM" id="SSF55961">
    <property type="entry name" value="Bet v1-like"/>
    <property type="match status" value="1"/>
</dbReference>
<protein>
    <recommendedName>
        <fullName evidence="4">SRPBCC domain-containing protein</fullName>
    </recommendedName>
</protein>
<gene>
    <name evidence="2" type="ORF">SAMEA4384403_02435</name>
</gene>
<evidence type="ECO:0008006" key="4">
    <source>
        <dbReference type="Google" id="ProtNLM"/>
    </source>
</evidence>
<dbReference type="OrthoDB" id="9803476at2"/>
<evidence type="ECO:0000313" key="2">
    <source>
        <dbReference type="EMBL" id="SNV81335.1"/>
    </source>
</evidence>
<sequence length="156" mass="18017">MNVQYRTDNTHAHQTISIDITSNTSHVFKLLGTTTGIKQWFPELSFEEEREGSRLVFDLGNGQYEYFNITSYEPNNHIAFTWAEGNVDFILEDKGDTITLTFKESLPYMFQAIAKDFTGWYFQIQSVKKLAETGQPLSKSDFDFESKSKEVEESLK</sequence>
<dbReference type="AlphaFoldDB" id="A0A240ADC4"/>
<evidence type="ECO:0000313" key="3">
    <source>
        <dbReference type="Proteomes" id="UP000242084"/>
    </source>
</evidence>
<dbReference type="Gene3D" id="3.30.530.20">
    <property type="match status" value="1"/>
</dbReference>
<keyword evidence="3" id="KW-1185">Reference proteome</keyword>
<dbReference type="Proteomes" id="UP000242084">
    <property type="component" value="Chromosome 1"/>
</dbReference>
<accession>A0A240ADC4</accession>
<proteinExistence type="predicted"/>
<reference evidence="2 3" key="1">
    <citation type="submission" date="2017-06" db="EMBL/GenBank/DDBJ databases">
        <authorList>
            <consortium name="Pathogen Informatics"/>
        </authorList>
    </citation>
    <scope>NUCLEOTIDE SEQUENCE [LARGE SCALE GENOMIC DNA]</scope>
    <source>
        <strain evidence="2 3">NCTC13839</strain>
    </source>
</reference>
<name>A0A240ADC4_9STAP</name>